<keyword evidence="3 4" id="KW-0862">Zinc</keyword>
<comment type="similarity">
    <text evidence="4">Belongs to the metallo-dependent hydrolases superfamily. MTA/SAH deaminase family.</text>
</comment>
<dbReference type="InterPro" id="IPR032466">
    <property type="entry name" value="Metal_Hydrolase"/>
</dbReference>
<evidence type="ECO:0000256" key="2">
    <source>
        <dbReference type="ARBA" id="ARBA00022801"/>
    </source>
</evidence>
<evidence type="ECO:0000259" key="5">
    <source>
        <dbReference type="Pfam" id="PF01979"/>
    </source>
</evidence>
<dbReference type="InterPro" id="IPR011059">
    <property type="entry name" value="Metal-dep_hydrolase_composite"/>
</dbReference>
<name>A0A4R3KKZ2_9BACI</name>
<evidence type="ECO:0000256" key="1">
    <source>
        <dbReference type="ARBA" id="ARBA00022723"/>
    </source>
</evidence>
<evidence type="ECO:0000313" key="7">
    <source>
        <dbReference type="Proteomes" id="UP000295788"/>
    </source>
</evidence>
<feature type="binding site" evidence="4">
    <location>
        <position position="215"/>
    </location>
    <ligand>
        <name>substrate</name>
    </ligand>
</feature>
<dbReference type="GO" id="GO:0050270">
    <property type="term" value="F:S-adenosylhomocysteine deaminase activity"/>
    <property type="evidence" value="ECO:0007669"/>
    <property type="project" value="UniProtKB-UniRule"/>
</dbReference>
<dbReference type="SUPFAM" id="SSF51556">
    <property type="entry name" value="Metallo-dependent hydrolases"/>
    <property type="match status" value="1"/>
</dbReference>
<dbReference type="Proteomes" id="UP000295788">
    <property type="component" value="Unassembled WGS sequence"/>
</dbReference>
<keyword evidence="2 4" id="KW-0378">Hydrolase</keyword>
<dbReference type="EMBL" id="SMAB01000002">
    <property type="protein sequence ID" value="TCS84170.1"/>
    <property type="molecule type" value="Genomic_DNA"/>
</dbReference>
<dbReference type="CDD" id="cd01298">
    <property type="entry name" value="ATZ_TRZ_like"/>
    <property type="match status" value="1"/>
</dbReference>
<dbReference type="Gene3D" id="2.30.40.10">
    <property type="entry name" value="Urease, subunit C, domain 1"/>
    <property type="match status" value="1"/>
</dbReference>
<dbReference type="Gene3D" id="3.20.20.140">
    <property type="entry name" value="Metal-dependent hydrolases"/>
    <property type="match status" value="1"/>
</dbReference>
<dbReference type="InterPro" id="IPR050287">
    <property type="entry name" value="MTA/SAH_deaminase"/>
</dbReference>
<dbReference type="GO" id="GO:0090614">
    <property type="term" value="F:5'-methylthioadenosine deaminase activity"/>
    <property type="evidence" value="ECO:0007669"/>
    <property type="project" value="UniProtKB-UniRule"/>
</dbReference>
<dbReference type="InterPro" id="IPR023512">
    <property type="entry name" value="Deaminase_MtaD/DadD"/>
</dbReference>
<reference evidence="6 7" key="1">
    <citation type="submission" date="2019-03" db="EMBL/GenBank/DDBJ databases">
        <title>Genomic Encyclopedia of Type Strains, Phase IV (KMG-IV): sequencing the most valuable type-strain genomes for metagenomic binning, comparative biology and taxonomic classification.</title>
        <authorList>
            <person name="Goeker M."/>
        </authorList>
    </citation>
    <scope>NUCLEOTIDE SEQUENCE [LARGE SCALE GENOMIC DNA]</scope>
    <source>
        <strain evidence="6 7">DSM 23802</strain>
    </source>
</reference>
<feature type="binding site" evidence="4">
    <location>
        <position position="145"/>
    </location>
    <ligand>
        <name>substrate</name>
    </ligand>
</feature>
<feature type="binding site" evidence="4">
    <location>
        <position position="64"/>
    </location>
    <ligand>
        <name>Zn(2+)</name>
        <dbReference type="ChEBI" id="CHEBI:29105"/>
    </ligand>
</feature>
<dbReference type="EC" id="3.5.4.31" evidence="4"/>
<feature type="binding site" evidence="4">
    <location>
        <position position="300"/>
    </location>
    <ligand>
        <name>substrate</name>
    </ligand>
</feature>
<dbReference type="PANTHER" id="PTHR43794">
    <property type="entry name" value="AMINOHYDROLASE SSNA-RELATED"/>
    <property type="match status" value="1"/>
</dbReference>
<keyword evidence="7" id="KW-1185">Reference proteome</keyword>
<dbReference type="AlphaFoldDB" id="A0A4R3KKZ2"/>
<keyword evidence="1 4" id="KW-0479">Metal-binding</keyword>
<comment type="catalytic activity">
    <reaction evidence="4">
        <text>S-adenosyl-L-homocysteine + H2O + H(+) = S-inosyl-L-homocysteine + NH4(+)</text>
        <dbReference type="Rhea" id="RHEA:20716"/>
        <dbReference type="ChEBI" id="CHEBI:15377"/>
        <dbReference type="ChEBI" id="CHEBI:15378"/>
        <dbReference type="ChEBI" id="CHEBI:28938"/>
        <dbReference type="ChEBI" id="CHEBI:57856"/>
        <dbReference type="ChEBI" id="CHEBI:57985"/>
        <dbReference type="EC" id="3.5.4.28"/>
    </reaction>
</comment>
<gene>
    <name evidence="4" type="primary">mtaD</name>
    <name evidence="6" type="ORF">EDD72_102214</name>
</gene>
<accession>A0A4R3KKZ2</accession>
<organism evidence="6 7">
    <name type="scientific">Tepidibacillus fermentans</name>
    <dbReference type="NCBI Taxonomy" id="1281767"/>
    <lineage>
        <taxon>Bacteria</taxon>
        <taxon>Bacillati</taxon>
        <taxon>Bacillota</taxon>
        <taxon>Bacilli</taxon>
        <taxon>Bacillales</taxon>
        <taxon>Bacillaceae</taxon>
        <taxon>Tepidibacillus</taxon>
    </lineage>
</organism>
<protein>
    <recommendedName>
        <fullName evidence="4">5-methylthioadenosine/S-adenosylhomocysteine deaminase</fullName>
        <shortName evidence="4">MTA/SAH deaminase</shortName>
        <ecNumber evidence="4">3.5.4.28</ecNumber>
        <ecNumber evidence="4">3.5.4.31</ecNumber>
    </recommendedName>
</protein>
<dbReference type="GO" id="GO:0046872">
    <property type="term" value="F:metal ion binding"/>
    <property type="evidence" value="ECO:0007669"/>
    <property type="project" value="UniProtKB-KW"/>
</dbReference>
<dbReference type="InterPro" id="IPR006680">
    <property type="entry name" value="Amidohydro-rel"/>
</dbReference>
<feature type="binding site" evidence="4">
    <location>
        <position position="93"/>
    </location>
    <ligand>
        <name>substrate</name>
    </ligand>
</feature>
<comment type="cofactor">
    <cofactor evidence="4">
        <name>Zn(2+)</name>
        <dbReference type="ChEBI" id="CHEBI:29105"/>
    </cofactor>
    <text evidence="4">Binds 1 zinc ion per subunit.</text>
</comment>
<dbReference type="SUPFAM" id="SSF51338">
    <property type="entry name" value="Composite domain of metallo-dependent hydrolases"/>
    <property type="match status" value="1"/>
</dbReference>
<dbReference type="PANTHER" id="PTHR43794:SF11">
    <property type="entry name" value="AMIDOHYDROLASE-RELATED DOMAIN-CONTAINING PROTEIN"/>
    <property type="match status" value="1"/>
</dbReference>
<dbReference type="FunFam" id="3.20.20.140:FF:000014">
    <property type="entry name" value="5-methylthioadenosine/S-adenosylhomocysteine deaminase"/>
    <property type="match status" value="1"/>
</dbReference>
<comment type="caution">
    <text evidence="6">The sequence shown here is derived from an EMBL/GenBank/DDBJ whole genome shotgun (WGS) entry which is preliminary data.</text>
</comment>
<dbReference type="HAMAP" id="MF_01281">
    <property type="entry name" value="MTA_SAH_deamin"/>
    <property type="match status" value="1"/>
</dbReference>
<feature type="domain" description="Amidohydrolase-related" evidence="5">
    <location>
        <begin position="55"/>
        <end position="404"/>
    </location>
</feature>
<comment type="catalytic activity">
    <reaction evidence="4">
        <text>S-methyl-5'-thioadenosine + H2O + H(+) = S-methyl-5'-thioinosine + NH4(+)</text>
        <dbReference type="Rhea" id="RHEA:25025"/>
        <dbReference type="ChEBI" id="CHEBI:15377"/>
        <dbReference type="ChEBI" id="CHEBI:15378"/>
        <dbReference type="ChEBI" id="CHEBI:17509"/>
        <dbReference type="ChEBI" id="CHEBI:28938"/>
        <dbReference type="ChEBI" id="CHEBI:48595"/>
        <dbReference type="EC" id="3.5.4.31"/>
    </reaction>
</comment>
<sequence length="430" mass="48413">MRSIVINAMIVTVNAENEVIHNGSMIFEEDTITYIGESPENLASFDQVINAHGKIVMPGLINTHTHAAMSLLRGYGDDLPLQEWLEQKMWPIEGKFQEEHIRLGTELSVIEMLKSGTTTFADMYNQMDIVADIVRQSGSRASLSRGMLGFGSKEMLTQKLKDTVRFAKQWHLQAEGRVRVMISPHSPYTCSPDFIKEALVIAKELDLPIHIHVSETEREVKLNMDRYKKRPVEHLYHLGVFDHPTLIAHAVHVNQEEINLLEKMGVKISYNPGSNLKLGSGIAPVPEMLKVGIRVALGTDSAASNNNLDMFEEMRLASLIHKGYHQDPLAISAKIAIQMATRYGAEALFMEDEIGSLEVGKKADFIILNTNQAHFHPMYDPISHIVYSASGKDVQDVFINGKQVVKYGEVLTLDEQRIIFEVEQIVNQWR</sequence>
<dbReference type="EC" id="3.5.4.28" evidence="4"/>
<comment type="function">
    <text evidence="4">Catalyzes the deamination of 5-methylthioadenosine and S-adenosyl-L-homocysteine into 5-methylthioinosine and S-inosyl-L-homocysteine, respectively. Is also able to deaminate adenosine.</text>
</comment>
<evidence type="ECO:0000256" key="4">
    <source>
        <dbReference type="HAMAP-Rule" id="MF_01281"/>
    </source>
</evidence>
<dbReference type="Pfam" id="PF01979">
    <property type="entry name" value="Amidohydro_1"/>
    <property type="match status" value="1"/>
</dbReference>
<feature type="binding site" evidence="4">
    <location>
        <position position="185"/>
    </location>
    <ligand>
        <name>substrate</name>
    </ligand>
</feature>
<feature type="binding site" evidence="4">
    <location>
        <position position="66"/>
    </location>
    <ligand>
        <name>Zn(2+)</name>
        <dbReference type="ChEBI" id="CHEBI:29105"/>
    </ligand>
</feature>
<feature type="binding site" evidence="4">
    <location>
        <position position="300"/>
    </location>
    <ligand>
        <name>Zn(2+)</name>
        <dbReference type="ChEBI" id="CHEBI:29105"/>
    </ligand>
</feature>
<dbReference type="RefSeq" id="WP_243643753.1">
    <property type="nucleotide sequence ID" value="NZ_SMAB01000002.1"/>
</dbReference>
<feature type="binding site" evidence="4">
    <location>
        <position position="212"/>
    </location>
    <ligand>
        <name>Zn(2+)</name>
        <dbReference type="ChEBI" id="CHEBI:29105"/>
    </ligand>
</feature>
<evidence type="ECO:0000256" key="3">
    <source>
        <dbReference type="ARBA" id="ARBA00022833"/>
    </source>
</evidence>
<comment type="caution">
    <text evidence="4">Lacks conserved residue(s) required for the propagation of feature annotation.</text>
</comment>
<evidence type="ECO:0000313" key="6">
    <source>
        <dbReference type="EMBL" id="TCS84170.1"/>
    </source>
</evidence>
<proteinExistence type="inferred from homology"/>